<dbReference type="RefSeq" id="WP_075972778.1">
    <property type="nucleotide sequence ID" value="NZ_MKQR01000002.1"/>
</dbReference>
<evidence type="ECO:0000313" key="2">
    <source>
        <dbReference type="EMBL" id="OLR95340.1"/>
    </source>
</evidence>
<protein>
    <submittedName>
        <fullName evidence="2">Uncharacterized protein</fullName>
    </submittedName>
</protein>
<dbReference type="OrthoDB" id="5175769at2"/>
<comment type="caution">
    <text evidence="2">The sequence shown here is derived from an EMBL/GenBank/DDBJ whole genome shotgun (WGS) entry which is preliminary data.</text>
</comment>
<dbReference type="STRING" id="1193682.BJP25_06160"/>
<gene>
    <name evidence="2" type="ORF">BJP25_06160</name>
</gene>
<reference evidence="2 3" key="1">
    <citation type="submission" date="2016-10" db="EMBL/GenBank/DDBJ databases">
        <title>The Draft Genome Sequence of Actinokineospora bangkokensis 44EHWT reveals the biosynthetic pathway of antifungal compounds Thailandins with unusual extender unit butylmalonyl-CoA.</title>
        <authorList>
            <person name="Greule A."/>
            <person name="Intra B."/>
            <person name="Flemming S."/>
            <person name="Rommel M.G."/>
            <person name="Panbangred W."/>
            <person name="Bechthold A."/>
        </authorList>
    </citation>
    <scope>NUCLEOTIDE SEQUENCE [LARGE SCALE GENOMIC DNA]</scope>
    <source>
        <strain evidence="2 3">44EHW</strain>
    </source>
</reference>
<sequence>MIVDRWPDLPVLGHVTLPDLRDGGKLWTTLLDLSERLPADHVVIGGIMVYLHGVVCGRPLPRVTEDVDVLFDIQLAPSSLRDAVAVLGAMGYSLAPGSPRESSHRYLGPSGESIDVLAPRLDDFPPPDLTTTPPGRTIEVYGGREALRH</sequence>
<evidence type="ECO:0000256" key="1">
    <source>
        <dbReference type="SAM" id="MobiDB-lite"/>
    </source>
</evidence>
<organism evidence="2 3">
    <name type="scientific">Actinokineospora bangkokensis</name>
    <dbReference type="NCBI Taxonomy" id="1193682"/>
    <lineage>
        <taxon>Bacteria</taxon>
        <taxon>Bacillati</taxon>
        <taxon>Actinomycetota</taxon>
        <taxon>Actinomycetes</taxon>
        <taxon>Pseudonocardiales</taxon>
        <taxon>Pseudonocardiaceae</taxon>
        <taxon>Actinokineospora</taxon>
    </lineage>
</organism>
<keyword evidence="3" id="KW-1185">Reference proteome</keyword>
<accession>A0A1Q9LTI9</accession>
<dbReference type="AlphaFoldDB" id="A0A1Q9LTI9"/>
<feature type="region of interest" description="Disordered" evidence="1">
    <location>
        <begin position="120"/>
        <end position="149"/>
    </location>
</feature>
<proteinExistence type="predicted"/>
<name>A0A1Q9LTI9_9PSEU</name>
<dbReference type="Proteomes" id="UP000186040">
    <property type="component" value="Unassembled WGS sequence"/>
</dbReference>
<dbReference type="EMBL" id="MKQR01000002">
    <property type="protein sequence ID" value="OLR95340.1"/>
    <property type="molecule type" value="Genomic_DNA"/>
</dbReference>
<evidence type="ECO:0000313" key="3">
    <source>
        <dbReference type="Proteomes" id="UP000186040"/>
    </source>
</evidence>